<evidence type="ECO:0000313" key="2">
    <source>
        <dbReference type="EMBL" id="MDQ0935808.1"/>
    </source>
</evidence>
<organism evidence="2 3">
    <name type="scientific">Streptomyces turgidiscabies</name>
    <dbReference type="NCBI Taxonomy" id="85558"/>
    <lineage>
        <taxon>Bacteria</taxon>
        <taxon>Bacillati</taxon>
        <taxon>Actinomycetota</taxon>
        <taxon>Actinomycetes</taxon>
        <taxon>Kitasatosporales</taxon>
        <taxon>Streptomycetaceae</taxon>
        <taxon>Streptomyces</taxon>
    </lineage>
</organism>
<dbReference type="Pfam" id="PF00196">
    <property type="entry name" value="GerE"/>
    <property type="match status" value="1"/>
</dbReference>
<dbReference type="Gene3D" id="3.40.50.300">
    <property type="entry name" value="P-loop containing nucleotide triphosphate hydrolases"/>
    <property type="match status" value="1"/>
</dbReference>
<reference evidence="2 3" key="1">
    <citation type="submission" date="2023-07" db="EMBL/GenBank/DDBJ databases">
        <title>Comparative genomics of wheat-associated soil bacteria to identify genetic determinants of phenazine resistance.</title>
        <authorList>
            <person name="Mouncey N."/>
        </authorList>
    </citation>
    <scope>NUCLEOTIDE SEQUENCE [LARGE SCALE GENOMIC DNA]</scope>
    <source>
        <strain evidence="2 3">W2I16</strain>
    </source>
</reference>
<name>A0ABU0RVH5_9ACTN</name>
<dbReference type="Gene3D" id="1.10.10.10">
    <property type="entry name" value="Winged helix-like DNA-binding domain superfamily/Winged helix DNA-binding domain"/>
    <property type="match status" value="1"/>
</dbReference>
<dbReference type="InterPro" id="IPR000792">
    <property type="entry name" value="Tscrpt_reg_LuxR_C"/>
</dbReference>
<dbReference type="SUPFAM" id="SSF52540">
    <property type="entry name" value="P-loop containing nucleoside triphosphate hydrolases"/>
    <property type="match status" value="1"/>
</dbReference>
<dbReference type="SMART" id="SM00028">
    <property type="entry name" value="TPR"/>
    <property type="match status" value="2"/>
</dbReference>
<dbReference type="InterPro" id="IPR027417">
    <property type="entry name" value="P-loop_NTPase"/>
</dbReference>
<comment type="caution">
    <text evidence="2">The sequence shown here is derived from an EMBL/GenBank/DDBJ whole genome shotgun (WGS) entry which is preliminary data.</text>
</comment>
<dbReference type="RefSeq" id="WP_307629302.1">
    <property type="nucleotide sequence ID" value="NZ_JAUSZS010000007.1"/>
</dbReference>
<dbReference type="PROSITE" id="PS50043">
    <property type="entry name" value="HTH_LUXR_2"/>
    <property type="match status" value="1"/>
</dbReference>
<gene>
    <name evidence="2" type="ORF">QFZ49_005780</name>
</gene>
<dbReference type="PRINTS" id="PR00364">
    <property type="entry name" value="DISEASERSIST"/>
</dbReference>
<protein>
    <submittedName>
        <fullName evidence="2">ATPase/DNA-binding NarL/FixJ family response regulator</fullName>
    </submittedName>
</protein>
<dbReference type="InterPro" id="IPR049945">
    <property type="entry name" value="AAA_22"/>
</dbReference>
<dbReference type="PANTHER" id="PTHR47691:SF3">
    <property type="entry name" value="HTH-TYPE TRANSCRIPTIONAL REGULATOR RV0890C-RELATED"/>
    <property type="match status" value="1"/>
</dbReference>
<dbReference type="Gene3D" id="1.25.40.10">
    <property type="entry name" value="Tetratricopeptide repeat domain"/>
    <property type="match status" value="1"/>
</dbReference>
<dbReference type="CDD" id="cd06170">
    <property type="entry name" value="LuxR_C_like"/>
    <property type="match status" value="1"/>
</dbReference>
<dbReference type="PRINTS" id="PR00038">
    <property type="entry name" value="HTHLUXR"/>
</dbReference>
<dbReference type="PANTHER" id="PTHR47691">
    <property type="entry name" value="REGULATOR-RELATED"/>
    <property type="match status" value="1"/>
</dbReference>
<dbReference type="PROSITE" id="PS00622">
    <property type="entry name" value="HTH_LUXR_1"/>
    <property type="match status" value="1"/>
</dbReference>
<proteinExistence type="predicted"/>
<evidence type="ECO:0000313" key="3">
    <source>
        <dbReference type="Proteomes" id="UP001223072"/>
    </source>
</evidence>
<dbReference type="InterPro" id="IPR036388">
    <property type="entry name" value="WH-like_DNA-bd_sf"/>
</dbReference>
<dbReference type="InterPro" id="IPR019734">
    <property type="entry name" value="TPR_rpt"/>
</dbReference>
<dbReference type="EMBL" id="JAUSZS010000007">
    <property type="protein sequence ID" value="MDQ0935808.1"/>
    <property type="molecule type" value="Genomic_DNA"/>
</dbReference>
<dbReference type="SUPFAM" id="SSF48452">
    <property type="entry name" value="TPR-like"/>
    <property type="match status" value="1"/>
</dbReference>
<dbReference type="SMART" id="SM00421">
    <property type="entry name" value="HTH_LUXR"/>
    <property type="match status" value="1"/>
</dbReference>
<sequence length="771" mass="83444">MTTLIPVAGNLPAPLTSFVGRQREVTEVRRRLRTARLVTLTGTGGVGKTRLALRVAELSREAFPDGVWLVDLAPVRDPSMVAATTLGALRLPDHGTRSALELLTHHLARHRALIVLDNCEHLTDASASLATALLSACPGLRVLTTSRRTLRVAGESVHVLVPLSADGEAVELLQDRASAVRPGFSITDANRAQAVRLCTELDGLPLAIELAAARLRSFTLEVTMERLTDRFALLTGGSRIAPPRHHSLRGTVEWSYELCTAAERLLWKRLAVFRGGFGLDAAEEVCAGDGIAPAGVLDLLDRLVAQSVVSTCDRDGLTRYQLPEILREYGYARLCESDRRRLLRRHRDFFLTLAERLALRWYGPGQQEALGRLRAEHANLRMALEYPNGSPDNDGDDDAGVVPGADAQAGLALAAALRFHWCANGLLGEGRQQLDRALAAAPEPTLSRARALSAAAYLALLQADPATAQCRLDEVERLGHQLENPSVRAHAQGLRGTSALLADRPEQALAHFEEALAIHRGARETVEPLFWLFQIAIAQSRLADPRAADTGRRAVALAQAHGERHCRSYALLALGYELWARGDAEQALPHIQAALEILRDFNDFIATSRALELLAWIAASRGAHHRSALLLGAVSALARSVDIAPGAENAEHHARCAEAVATALGRAAYLKALADGSRHDSPAQAIHLALQREPAPADSAVSAGIVKPLSRREQEVSELVARGMTNRQIAAALNLSPRTVDRHVENILTKLGLCRRAQIAAWWTQSRVPAV</sequence>
<keyword evidence="3" id="KW-1185">Reference proteome</keyword>
<dbReference type="Pfam" id="PF13401">
    <property type="entry name" value="AAA_22"/>
    <property type="match status" value="1"/>
</dbReference>
<feature type="domain" description="HTH luxR-type" evidence="1">
    <location>
        <begin position="702"/>
        <end position="767"/>
    </location>
</feature>
<dbReference type="InterPro" id="IPR016032">
    <property type="entry name" value="Sig_transdc_resp-reg_C-effctor"/>
</dbReference>
<dbReference type="SUPFAM" id="SSF46894">
    <property type="entry name" value="C-terminal effector domain of the bipartite response regulators"/>
    <property type="match status" value="1"/>
</dbReference>
<evidence type="ECO:0000259" key="1">
    <source>
        <dbReference type="PROSITE" id="PS50043"/>
    </source>
</evidence>
<dbReference type="Proteomes" id="UP001223072">
    <property type="component" value="Unassembled WGS sequence"/>
</dbReference>
<accession>A0ABU0RVH5</accession>
<dbReference type="InterPro" id="IPR011990">
    <property type="entry name" value="TPR-like_helical_dom_sf"/>
</dbReference>